<comment type="caution">
    <text evidence="1">The sequence shown here is derived from an EMBL/GenBank/DDBJ whole genome shotgun (WGS) entry which is preliminary data.</text>
</comment>
<gene>
    <name evidence="1" type="ORF">CYNAS_LOCUS7187</name>
</gene>
<name>A0AA36M0S2_CYLNA</name>
<dbReference type="AlphaFoldDB" id="A0AA36M0S2"/>
<sequence length="149" mass="17641">MNVNENIDRDVTVLACFGHVGRDLNPSLHRLLSIEEEYVKNMIEVIEDIKFFQDALEPQFDKLMRLVAKIQVFYEEDETRLRHGQKLIVKEQTSSNDHTFRKSAVLRKVISLHYRCLYLVPVILAKVFGRLHKGFDYKYHDFIYNKLIA</sequence>
<evidence type="ECO:0000313" key="1">
    <source>
        <dbReference type="EMBL" id="CAJ0595204.1"/>
    </source>
</evidence>
<reference evidence="1" key="1">
    <citation type="submission" date="2023-07" db="EMBL/GenBank/DDBJ databases">
        <authorList>
            <consortium name="CYATHOMIX"/>
        </authorList>
    </citation>
    <scope>NUCLEOTIDE SEQUENCE</scope>
    <source>
        <strain evidence="1">N/A</strain>
    </source>
</reference>
<protein>
    <submittedName>
        <fullName evidence="1">Uncharacterized protein</fullName>
    </submittedName>
</protein>
<dbReference type="EMBL" id="CATQJL010000112">
    <property type="protein sequence ID" value="CAJ0595204.1"/>
    <property type="molecule type" value="Genomic_DNA"/>
</dbReference>
<keyword evidence="2" id="KW-1185">Reference proteome</keyword>
<proteinExistence type="predicted"/>
<organism evidence="1 2">
    <name type="scientific">Cylicocyclus nassatus</name>
    <name type="common">Nematode worm</name>
    <dbReference type="NCBI Taxonomy" id="53992"/>
    <lineage>
        <taxon>Eukaryota</taxon>
        <taxon>Metazoa</taxon>
        <taxon>Ecdysozoa</taxon>
        <taxon>Nematoda</taxon>
        <taxon>Chromadorea</taxon>
        <taxon>Rhabditida</taxon>
        <taxon>Rhabditina</taxon>
        <taxon>Rhabditomorpha</taxon>
        <taxon>Strongyloidea</taxon>
        <taxon>Strongylidae</taxon>
        <taxon>Cylicocyclus</taxon>
    </lineage>
</organism>
<dbReference type="Proteomes" id="UP001176961">
    <property type="component" value="Unassembled WGS sequence"/>
</dbReference>
<evidence type="ECO:0000313" key="2">
    <source>
        <dbReference type="Proteomes" id="UP001176961"/>
    </source>
</evidence>
<accession>A0AA36M0S2</accession>